<dbReference type="SUPFAM" id="SSF50494">
    <property type="entry name" value="Trypsin-like serine proteases"/>
    <property type="match status" value="1"/>
</dbReference>
<evidence type="ECO:0000256" key="4">
    <source>
        <dbReference type="ARBA" id="ARBA00022536"/>
    </source>
</evidence>
<keyword evidence="6" id="KW-0165">Cleavage on pair of basic residues</keyword>
<evidence type="ECO:0000256" key="8">
    <source>
        <dbReference type="ARBA" id="ARBA00022729"/>
    </source>
</evidence>
<dbReference type="CDD" id="cd00054">
    <property type="entry name" value="EGF_CA"/>
    <property type="match status" value="1"/>
</dbReference>
<dbReference type="PIRSF" id="PIRSF001143">
    <property type="entry name" value="Factor_X"/>
    <property type="match status" value="1"/>
</dbReference>
<dbReference type="PROSITE" id="PS00022">
    <property type="entry name" value="EGF_1"/>
    <property type="match status" value="1"/>
</dbReference>
<dbReference type="PANTHER" id="PTHR24278:SF20">
    <property type="entry name" value="VITAMIN K-DEPENDENT PROTEIN Z"/>
    <property type="match status" value="1"/>
</dbReference>
<evidence type="ECO:0000256" key="3">
    <source>
        <dbReference type="ARBA" id="ARBA00022525"/>
    </source>
</evidence>
<dbReference type="Gene3D" id="4.10.740.10">
    <property type="entry name" value="Coagulation Factor IX"/>
    <property type="match status" value="1"/>
</dbReference>
<comment type="subcellular location">
    <subcellularLocation>
        <location evidence="1">Secreted</location>
    </subcellularLocation>
</comment>
<gene>
    <name evidence="23" type="primary">PROZ</name>
</gene>
<evidence type="ECO:0000256" key="9">
    <source>
        <dbReference type="ARBA" id="ARBA00022737"/>
    </source>
</evidence>
<dbReference type="KEGG" id="csyr:103252574"/>
<dbReference type="SMART" id="SM00179">
    <property type="entry name" value="EGF_CA"/>
    <property type="match status" value="2"/>
</dbReference>
<evidence type="ECO:0000256" key="12">
    <source>
        <dbReference type="ARBA" id="ARBA00023157"/>
    </source>
</evidence>
<evidence type="ECO:0000256" key="16">
    <source>
        <dbReference type="ARBA" id="ARBA00069146"/>
    </source>
</evidence>
<dbReference type="InterPro" id="IPR017857">
    <property type="entry name" value="Coagulation_fac-like_Gla_dom"/>
</dbReference>
<keyword evidence="8" id="KW-0732">Signal</keyword>
<dbReference type="FunFam" id="2.10.25.10:FF:000162">
    <property type="entry name" value="Coagulation factor X (Predicted)"/>
    <property type="match status" value="1"/>
</dbReference>
<dbReference type="SMART" id="SM00069">
    <property type="entry name" value="GLA"/>
    <property type="match status" value="1"/>
</dbReference>
<keyword evidence="4 17" id="KW-0245">EGF-like domain</keyword>
<keyword evidence="2" id="KW-0301">Gamma-carboxyglutamic acid</keyword>
<dbReference type="GeneID" id="103252574"/>
<dbReference type="FunFam" id="2.10.25.10:FF:000480">
    <property type="entry name" value="Protein Z, vitamin K-dependent plasma glycoprotein"/>
    <property type="match status" value="1"/>
</dbReference>
<evidence type="ECO:0000313" key="23">
    <source>
        <dbReference type="RefSeq" id="XP_021564829.1"/>
    </source>
</evidence>
<keyword evidence="5" id="KW-0721">Serine protease homolog</keyword>
<keyword evidence="22" id="KW-1185">Reference proteome</keyword>
<dbReference type="SMART" id="SM00020">
    <property type="entry name" value="Tryp_SPc"/>
    <property type="match status" value="1"/>
</dbReference>
<keyword evidence="9" id="KW-0677">Repeat</keyword>
<dbReference type="FunFam" id="2.40.10.10:FF:000117">
    <property type="entry name" value="Protein Z, vitamin K-dependent plasma glycoprotein"/>
    <property type="match status" value="1"/>
</dbReference>
<feature type="region of interest" description="Disordered" evidence="18">
    <location>
        <begin position="23"/>
        <end position="55"/>
    </location>
</feature>
<dbReference type="PROSITE" id="PS00010">
    <property type="entry name" value="ASX_HYDROXYL"/>
    <property type="match status" value="1"/>
</dbReference>
<comment type="caution">
    <text evidence="17">Lacks conserved residue(s) required for the propagation of feature annotation.</text>
</comment>
<dbReference type="STRING" id="1868482.ENSTSYP00000031571"/>
<dbReference type="GO" id="GO:0004252">
    <property type="term" value="F:serine-type endopeptidase activity"/>
    <property type="evidence" value="ECO:0007669"/>
    <property type="project" value="InterPro"/>
</dbReference>
<evidence type="ECO:0000256" key="6">
    <source>
        <dbReference type="ARBA" id="ARBA00022685"/>
    </source>
</evidence>
<dbReference type="PRINTS" id="PR00722">
    <property type="entry name" value="CHYMOTRYPSIN"/>
</dbReference>
<evidence type="ECO:0000256" key="10">
    <source>
        <dbReference type="ARBA" id="ARBA00022837"/>
    </source>
</evidence>
<evidence type="ECO:0000256" key="14">
    <source>
        <dbReference type="ARBA" id="ARBA00023278"/>
    </source>
</evidence>
<dbReference type="GO" id="GO:0007596">
    <property type="term" value="P:blood coagulation"/>
    <property type="evidence" value="ECO:0007669"/>
    <property type="project" value="UniProtKB-KW"/>
</dbReference>
<keyword evidence="12 17" id="KW-1015">Disulfide bond</keyword>
<evidence type="ECO:0000256" key="13">
    <source>
        <dbReference type="ARBA" id="ARBA00023180"/>
    </source>
</evidence>
<dbReference type="InterPro" id="IPR001314">
    <property type="entry name" value="Peptidase_S1A"/>
</dbReference>
<evidence type="ECO:0000256" key="15">
    <source>
        <dbReference type="ARBA" id="ARBA00059699"/>
    </source>
</evidence>
<dbReference type="Pfam" id="PF00008">
    <property type="entry name" value="EGF"/>
    <property type="match status" value="1"/>
</dbReference>
<dbReference type="GO" id="GO:0005509">
    <property type="term" value="F:calcium ion binding"/>
    <property type="evidence" value="ECO:0007669"/>
    <property type="project" value="InterPro"/>
</dbReference>
<evidence type="ECO:0000259" key="21">
    <source>
        <dbReference type="PROSITE" id="PS50998"/>
    </source>
</evidence>
<dbReference type="InterPro" id="IPR001254">
    <property type="entry name" value="Trypsin_dom"/>
</dbReference>
<feature type="domain" description="Peptidase S1" evidence="20">
    <location>
        <begin position="227"/>
        <end position="451"/>
    </location>
</feature>
<dbReference type="InterPro" id="IPR000742">
    <property type="entry name" value="EGF"/>
</dbReference>
<reference evidence="23" key="1">
    <citation type="submission" date="2025-08" db="UniProtKB">
        <authorList>
            <consortium name="RefSeq"/>
        </authorList>
    </citation>
    <scope>IDENTIFICATION</scope>
</reference>
<dbReference type="PROSITE" id="PS00011">
    <property type="entry name" value="GLA_1"/>
    <property type="match status" value="1"/>
</dbReference>
<dbReference type="SMART" id="SM00181">
    <property type="entry name" value="EGF"/>
    <property type="match status" value="2"/>
</dbReference>
<dbReference type="PANTHER" id="PTHR24278">
    <property type="entry name" value="COAGULATION FACTOR"/>
    <property type="match status" value="1"/>
</dbReference>
<dbReference type="InterPro" id="IPR001881">
    <property type="entry name" value="EGF-like_Ca-bd_dom"/>
</dbReference>
<dbReference type="FunFam" id="2.40.10.10:FF:000114">
    <property type="entry name" value="Protein Z, vitamin K-dependent plasma glycoprotein"/>
    <property type="match status" value="1"/>
</dbReference>
<dbReference type="PROSITE" id="PS50998">
    <property type="entry name" value="GLA_2"/>
    <property type="match status" value="1"/>
</dbReference>
<dbReference type="Gene3D" id="2.10.25.10">
    <property type="entry name" value="Laminin"/>
    <property type="match status" value="2"/>
</dbReference>
<dbReference type="InterPro" id="IPR035972">
    <property type="entry name" value="GLA-like_dom_SF"/>
</dbReference>
<dbReference type="SUPFAM" id="SSF57630">
    <property type="entry name" value="GLA-domain"/>
    <property type="match status" value="1"/>
</dbReference>
<dbReference type="PROSITE" id="PS50026">
    <property type="entry name" value="EGF_3"/>
    <property type="match status" value="1"/>
</dbReference>
<dbReference type="InterPro" id="IPR009003">
    <property type="entry name" value="Peptidase_S1_PA"/>
</dbReference>
<dbReference type="Gene3D" id="2.40.10.10">
    <property type="entry name" value="Trypsin-like serine proteases"/>
    <property type="match status" value="2"/>
</dbReference>
<dbReference type="SUPFAM" id="SSF57196">
    <property type="entry name" value="EGF/Laminin"/>
    <property type="match status" value="1"/>
</dbReference>
<name>A0A3Q0DJZ8_CARSF</name>
<evidence type="ECO:0000313" key="22">
    <source>
        <dbReference type="Proteomes" id="UP000189704"/>
    </source>
</evidence>
<keyword evidence="3" id="KW-0964">Secreted</keyword>
<dbReference type="GO" id="GO:0006508">
    <property type="term" value="P:proteolysis"/>
    <property type="evidence" value="ECO:0007669"/>
    <property type="project" value="InterPro"/>
</dbReference>
<dbReference type="GO" id="GO:0005796">
    <property type="term" value="C:Golgi lumen"/>
    <property type="evidence" value="ECO:0007669"/>
    <property type="project" value="UniProtKB-ARBA"/>
</dbReference>
<evidence type="ECO:0000256" key="1">
    <source>
        <dbReference type="ARBA" id="ARBA00004613"/>
    </source>
</evidence>
<dbReference type="InterPro" id="IPR000294">
    <property type="entry name" value="GLA_domain"/>
</dbReference>
<keyword evidence="11" id="KW-0094">Blood coagulation</keyword>
<evidence type="ECO:0000256" key="17">
    <source>
        <dbReference type="PROSITE-ProRule" id="PRU00076"/>
    </source>
</evidence>
<dbReference type="FunFam" id="4.10.740.10:FF:000001">
    <property type="entry name" value="vitamin K-dependent protein S"/>
    <property type="match status" value="1"/>
</dbReference>
<dbReference type="Pfam" id="PF00594">
    <property type="entry name" value="Gla"/>
    <property type="match status" value="1"/>
</dbReference>
<dbReference type="InterPro" id="IPR000152">
    <property type="entry name" value="EGF-type_Asp/Asn_hydroxyl_site"/>
</dbReference>
<evidence type="ECO:0000256" key="5">
    <source>
        <dbReference type="ARBA" id="ARBA00022542"/>
    </source>
</evidence>
<evidence type="ECO:0000259" key="20">
    <source>
        <dbReference type="PROSITE" id="PS50240"/>
    </source>
</evidence>
<proteinExistence type="predicted"/>
<dbReference type="RefSeq" id="XP_021564829.1">
    <property type="nucleotide sequence ID" value="XM_021709154.1"/>
</dbReference>
<dbReference type="GO" id="GO:0005615">
    <property type="term" value="C:extracellular space"/>
    <property type="evidence" value="ECO:0007669"/>
    <property type="project" value="TreeGrafter"/>
</dbReference>
<keyword evidence="13" id="KW-0325">Glycoprotein</keyword>
<dbReference type="Proteomes" id="UP000189704">
    <property type="component" value="Unplaced"/>
</dbReference>
<protein>
    <recommendedName>
        <fullName evidence="16">Vitamin K-dependent protein Z</fullName>
    </recommendedName>
</protein>
<feature type="domain" description="Gla" evidence="21">
    <location>
        <begin position="86"/>
        <end position="132"/>
    </location>
</feature>
<dbReference type="PROSITE" id="PS01186">
    <property type="entry name" value="EGF_2"/>
    <property type="match status" value="1"/>
</dbReference>
<dbReference type="PROSITE" id="PS50240">
    <property type="entry name" value="TRYPSIN_DOM"/>
    <property type="match status" value="1"/>
</dbReference>
<accession>A0A3Q0DJZ8</accession>
<dbReference type="PRINTS" id="PR00001">
    <property type="entry name" value="GLABLOOD"/>
</dbReference>
<comment type="function">
    <text evidence="15">Appears to assist hemostasis by binding thrombin and promoting its association with phospholipid vesicles. Inhibits activity of the coagulation protease factor Xa in the presence of SERPINA10, calcium and phospholipids.</text>
</comment>
<keyword evidence="7" id="KW-0356">Hemostasis</keyword>
<evidence type="ECO:0000256" key="18">
    <source>
        <dbReference type="SAM" id="MobiDB-lite"/>
    </source>
</evidence>
<dbReference type="AlphaFoldDB" id="A0A3Q0DJZ8"/>
<dbReference type="InterPro" id="IPR050442">
    <property type="entry name" value="Peptidase_S1_coag_factors"/>
</dbReference>
<feature type="disulfide bond" evidence="17">
    <location>
        <begin position="158"/>
        <end position="167"/>
    </location>
</feature>
<keyword evidence="14" id="KW-0379">Hydroxylation</keyword>
<dbReference type="InterPro" id="IPR012224">
    <property type="entry name" value="Pept_S1A_FX"/>
</dbReference>
<dbReference type="OrthoDB" id="7726766at2759"/>
<evidence type="ECO:0000256" key="2">
    <source>
        <dbReference type="ARBA" id="ARBA00022479"/>
    </source>
</evidence>
<sequence length="451" mass="48751">MLVYPLLTREACPLATKPGACPSRGATRVALGTPRSPVAESRGPQDGRAEPQVPRVWPHGRRPLLFHTVFLSASSAHAVLARGRRAGTFLLEELFQGNLEKECFEEVCVYEEAREVFEDGAATEGFWQVYGGGSPCVSQPCLHNGSCQDHIRGFTCTCSPGYEGRTCALAKNECHPERTDGCQHFCLPGQESYTCSCAQGHRLDKDRRGCVPHDPCACGVLPVQRAPAPGRSEQSPPELPWQVKLTNSEGEDFCGGVIIQENFVLTTARCSLLHRNIRVKTSFNRTSEDPRAIGVKRVHVHLWYDQETGDNDVALLELAGPVPCPGAGAPVCTPETDFAEHVLVPRTGGLLSGWVTGGARLGTSLATLPVTHVDGAECGQVLNMTVTTRMSCERGAMAAGHWAEGSVVTRQHGGTWFLTGVVGSQPAGGRTATFLVTKLSRYSLWLRRVLK</sequence>
<dbReference type="Pfam" id="PF00089">
    <property type="entry name" value="Trypsin"/>
    <property type="match status" value="1"/>
</dbReference>
<dbReference type="CTD" id="8858"/>
<dbReference type="InterPro" id="IPR043504">
    <property type="entry name" value="Peptidase_S1_PA_chymotrypsin"/>
</dbReference>
<organism evidence="22 23">
    <name type="scientific">Carlito syrichta</name>
    <name type="common">Philippine tarsier</name>
    <name type="synonym">Tarsius syrichta</name>
    <dbReference type="NCBI Taxonomy" id="1868482"/>
    <lineage>
        <taxon>Eukaryota</taxon>
        <taxon>Metazoa</taxon>
        <taxon>Chordata</taxon>
        <taxon>Craniata</taxon>
        <taxon>Vertebrata</taxon>
        <taxon>Euteleostomi</taxon>
        <taxon>Mammalia</taxon>
        <taxon>Eutheria</taxon>
        <taxon>Euarchontoglires</taxon>
        <taxon>Primates</taxon>
        <taxon>Haplorrhini</taxon>
        <taxon>Tarsiiformes</taxon>
        <taxon>Tarsiidae</taxon>
        <taxon>Carlito</taxon>
    </lineage>
</organism>
<feature type="domain" description="EGF-like" evidence="19">
    <location>
        <begin position="132"/>
        <end position="168"/>
    </location>
</feature>
<evidence type="ECO:0000259" key="19">
    <source>
        <dbReference type="PROSITE" id="PS50026"/>
    </source>
</evidence>
<keyword evidence="10" id="KW-0106">Calcium</keyword>
<evidence type="ECO:0000256" key="11">
    <source>
        <dbReference type="ARBA" id="ARBA00023084"/>
    </source>
</evidence>
<evidence type="ECO:0000256" key="7">
    <source>
        <dbReference type="ARBA" id="ARBA00022696"/>
    </source>
</evidence>